<dbReference type="SUPFAM" id="SSF47598">
    <property type="entry name" value="Ribbon-helix-helix"/>
    <property type="match status" value="1"/>
</dbReference>
<protein>
    <recommendedName>
        <fullName evidence="2">ParD protein (Antitoxin to ParE)</fullName>
    </recommendedName>
</protein>
<evidence type="ECO:0008006" key="2">
    <source>
        <dbReference type="Google" id="ProtNLM"/>
    </source>
</evidence>
<reference evidence="1" key="1">
    <citation type="submission" date="2018-06" db="EMBL/GenBank/DDBJ databases">
        <authorList>
            <person name="Zhirakovskaya E."/>
        </authorList>
    </citation>
    <scope>NUCLEOTIDE SEQUENCE</scope>
</reference>
<evidence type="ECO:0000313" key="1">
    <source>
        <dbReference type="EMBL" id="VAX08640.1"/>
    </source>
</evidence>
<dbReference type="AlphaFoldDB" id="A0A3B1BE11"/>
<dbReference type="EMBL" id="UOFW01000243">
    <property type="protein sequence ID" value="VAX08640.1"/>
    <property type="molecule type" value="Genomic_DNA"/>
</dbReference>
<dbReference type="GO" id="GO:0006355">
    <property type="term" value="P:regulation of DNA-templated transcription"/>
    <property type="evidence" value="ECO:0007669"/>
    <property type="project" value="InterPro"/>
</dbReference>
<name>A0A3B1BE11_9ZZZZ</name>
<dbReference type="InterPro" id="IPR010985">
    <property type="entry name" value="Ribbon_hlx_hlx"/>
</dbReference>
<sequence>MAIVKTTLSLTDQDRKWMEGVILNGEFVSNSEYVRSLIRRDKERRIETPEEMAYIRAKLLKSEQSGFTTLNRNQILAESKKALRENGEL</sequence>
<dbReference type="Gene3D" id="6.10.10.120">
    <property type="entry name" value="Antitoxin ParD1-like"/>
    <property type="match status" value="1"/>
</dbReference>
<gene>
    <name evidence="1" type="ORF">MNBD_ALPHA03-1578</name>
</gene>
<organism evidence="1">
    <name type="scientific">hydrothermal vent metagenome</name>
    <dbReference type="NCBI Taxonomy" id="652676"/>
    <lineage>
        <taxon>unclassified sequences</taxon>
        <taxon>metagenomes</taxon>
        <taxon>ecological metagenomes</taxon>
    </lineage>
</organism>
<proteinExistence type="predicted"/>
<accession>A0A3B1BE11</accession>
<dbReference type="InterPro" id="IPR038296">
    <property type="entry name" value="ParD_sf"/>
</dbReference>